<dbReference type="OrthoDB" id="9995224at2"/>
<dbReference type="EMBL" id="QXDL01000053">
    <property type="protein sequence ID" value="RIH85843.1"/>
    <property type="molecule type" value="Genomic_DNA"/>
</dbReference>
<organism evidence="2 3">
    <name type="scientific">Calidithermus terrae</name>
    <dbReference type="NCBI Taxonomy" id="1408545"/>
    <lineage>
        <taxon>Bacteria</taxon>
        <taxon>Thermotogati</taxon>
        <taxon>Deinococcota</taxon>
        <taxon>Deinococci</taxon>
        <taxon>Thermales</taxon>
        <taxon>Thermaceae</taxon>
        <taxon>Calidithermus</taxon>
    </lineage>
</organism>
<proteinExistence type="predicted"/>
<evidence type="ECO:0000313" key="2">
    <source>
        <dbReference type="EMBL" id="RIH85843.1"/>
    </source>
</evidence>
<keyword evidence="1" id="KW-0812">Transmembrane</keyword>
<protein>
    <submittedName>
        <fullName evidence="2">Uncharacterized protein</fullName>
    </submittedName>
</protein>
<gene>
    <name evidence="2" type="ORF">Mterra_01600</name>
</gene>
<sequence length="227" mass="25846">MIYWPSPKPRKSLIYQIFATVLALIISVPFGLAGATASQHQKLLVTDYFKLLPDSYLPLLPSQVRNALVKGVQQSQKNEWFLNGKTYWIDIDTTNEYLRVRSTAFEGFIEVAVWRAKGQLPLIGVTTVGCGPVCRNESLHFLKMRSNGWIEVTSSVLPKIDASMMLDAYRRHKKPDDEEFKLNDINVSPFFVFPRIGTTIQVRTLTGVRVFDLLWINGQFKIQAPKP</sequence>
<evidence type="ECO:0000313" key="3">
    <source>
        <dbReference type="Proteomes" id="UP000265715"/>
    </source>
</evidence>
<keyword evidence="3" id="KW-1185">Reference proteome</keyword>
<name>A0A399EQK9_9DEIN</name>
<evidence type="ECO:0000256" key="1">
    <source>
        <dbReference type="SAM" id="Phobius"/>
    </source>
</evidence>
<feature type="transmembrane region" description="Helical" evidence="1">
    <location>
        <begin position="12"/>
        <end position="32"/>
    </location>
</feature>
<keyword evidence="1" id="KW-0472">Membrane</keyword>
<dbReference type="AlphaFoldDB" id="A0A399EQK9"/>
<dbReference type="Proteomes" id="UP000265715">
    <property type="component" value="Unassembled WGS sequence"/>
</dbReference>
<comment type="caution">
    <text evidence="2">The sequence shown here is derived from an EMBL/GenBank/DDBJ whole genome shotgun (WGS) entry which is preliminary data.</text>
</comment>
<reference evidence="2 3" key="1">
    <citation type="submission" date="2018-08" db="EMBL/GenBank/DDBJ databases">
        <title>Meiothermus terrae DSM 26712 genome sequencing project.</title>
        <authorList>
            <person name="Da Costa M.S."/>
            <person name="Albuquerque L."/>
            <person name="Raposo P."/>
            <person name="Froufe H.J.C."/>
            <person name="Barroso C.S."/>
            <person name="Egas C."/>
        </authorList>
    </citation>
    <scope>NUCLEOTIDE SEQUENCE [LARGE SCALE GENOMIC DNA]</scope>
    <source>
        <strain evidence="2 3">DSM 26712</strain>
    </source>
</reference>
<keyword evidence="1" id="KW-1133">Transmembrane helix</keyword>
<dbReference type="SUPFAM" id="SSF160925">
    <property type="entry name" value="PG1388-like"/>
    <property type="match status" value="1"/>
</dbReference>
<accession>A0A399EQK9</accession>
<dbReference type="RefSeq" id="WP_147372603.1">
    <property type="nucleotide sequence ID" value="NZ_QXDL01000053.1"/>
</dbReference>